<feature type="coiled-coil region" evidence="16">
    <location>
        <begin position="415"/>
        <end position="442"/>
    </location>
</feature>
<evidence type="ECO:0000256" key="1">
    <source>
        <dbReference type="ARBA" id="ARBA00001946"/>
    </source>
</evidence>
<keyword evidence="5" id="KW-1017">Isopeptide bond</keyword>
<dbReference type="InterPro" id="IPR018316">
    <property type="entry name" value="Tubulin/FtsZ_2-layer-sand-dom"/>
</dbReference>
<dbReference type="GO" id="GO:0005200">
    <property type="term" value="F:structural constituent of cytoskeleton"/>
    <property type="evidence" value="ECO:0007669"/>
    <property type="project" value="Ensembl"/>
</dbReference>
<reference evidence="19" key="2">
    <citation type="submission" date="2025-08" db="UniProtKB">
        <authorList>
            <consortium name="Ensembl"/>
        </authorList>
    </citation>
    <scope>IDENTIFICATION</scope>
</reference>
<dbReference type="FunFam" id="1.10.287.600:FF:000008">
    <property type="entry name" value="Tubulin beta chain"/>
    <property type="match status" value="1"/>
</dbReference>
<evidence type="ECO:0000256" key="16">
    <source>
        <dbReference type="SAM" id="Coils"/>
    </source>
</evidence>
<dbReference type="OrthoDB" id="1662883at2759"/>
<keyword evidence="4" id="KW-0963">Cytoplasm</keyword>
<evidence type="ECO:0000256" key="10">
    <source>
        <dbReference type="ARBA" id="ARBA00022842"/>
    </source>
</evidence>
<dbReference type="InterPro" id="IPR000217">
    <property type="entry name" value="Tubulin"/>
</dbReference>
<dbReference type="GO" id="GO:0030220">
    <property type="term" value="P:platelet formation"/>
    <property type="evidence" value="ECO:0007669"/>
    <property type="project" value="Ensembl"/>
</dbReference>
<dbReference type="GO" id="GO:0046785">
    <property type="term" value="P:microtubule polymerization"/>
    <property type="evidence" value="ECO:0007669"/>
    <property type="project" value="Ensembl"/>
</dbReference>
<dbReference type="FunFam" id="3.30.1330.20:FF:000002">
    <property type="entry name" value="Tubulin beta chain"/>
    <property type="match status" value="1"/>
</dbReference>
<dbReference type="GO" id="GO:0046872">
    <property type="term" value="F:metal ion binding"/>
    <property type="evidence" value="ECO:0007669"/>
    <property type="project" value="UniProtKB-KW"/>
</dbReference>
<proteinExistence type="inferred from homology"/>
<evidence type="ECO:0000256" key="12">
    <source>
        <dbReference type="ARBA" id="ARBA00023212"/>
    </source>
</evidence>
<dbReference type="SMART" id="SM00864">
    <property type="entry name" value="Tubulin"/>
    <property type="match status" value="1"/>
</dbReference>
<feature type="domain" description="Tubulin/FtsZ GTPase" evidence="17">
    <location>
        <begin position="47"/>
        <end position="244"/>
    </location>
</feature>
<dbReference type="EMBL" id="ABDC03021964">
    <property type="status" value="NOT_ANNOTATED_CDS"/>
    <property type="molecule type" value="Genomic_DNA"/>
</dbReference>
<dbReference type="OMA" id="NTDACFC"/>
<evidence type="ECO:0000256" key="3">
    <source>
        <dbReference type="ARBA" id="ARBA00009636"/>
    </source>
</evidence>
<dbReference type="GO" id="GO:0070327">
    <property type="term" value="P:thyroid hormone transport"/>
    <property type="evidence" value="ECO:0007669"/>
    <property type="project" value="Ensembl"/>
</dbReference>
<evidence type="ECO:0000259" key="18">
    <source>
        <dbReference type="SMART" id="SM00865"/>
    </source>
</evidence>
<evidence type="ECO:0000256" key="14">
    <source>
        <dbReference type="ARBA" id="ARBA00064314"/>
    </source>
</evidence>
<dbReference type="KEGG" id="mmur:105874513"/>
<evidence type="ECO:0000256" key="7">
    <source>
        <dbReference type="ARBA" id="ARBA00022701"/>
    </source>
</evidence>
<evidence type="ECO:0000259" key="17">
    <source>
        <dbReference type="SMART" id="SM00864"/>
    </source>
</evidence>
<dbReference type="PANTHER" id="PTHR11588">
    <property type="entry name" value="TUBULIN"/>
    <property type="match status" value="1"/>
</dbReference>
<dbReference type="PRINTS" id="PR01163">
    <property type="entry name" value="BETATUBULIN"/>
</dbReference>
<dbReference type="SUPFAM" id="SSF55307">
    <property type="entry name" value="Tubulin C-terminal domain-like"/>
    <property type="match status" value="1"/>
</dbReference>
<dbReference type="FunFam" id="3.40.50.1440:FF:000006">
    <property type="entry name" value="Tubulin beta chain"/>
    <property type="match status" value="1"/>
</dbReference>
<evidence type="ECO:0000313" key="19">
    <source>
        <dbReference type="Ensembl" id="ENSMICP00000030334.1"/>
    </source>
</evidence>
<dbReference type="InterPro" id="IPR017975">
    <property type="entry name" value="Tubulin_CS"/>
</dbReference>
<gene>
    <name evidence="19" type="primary">TUBB1</name>
</gene>
<comment type="function">
    <text evidence="13 15">Tubulin is the major constituent of microtubules, a cylinder consisting of laterally associated linear protofilaments composed of alpha- and beta-tubulin heterodimers. Microtubules grow by the addition of GTP-tubulin dimers to the microtubule end, where a stabilizing cap forms. Below the cap, tubulin dimers are in GDP-bound state, owing to GTPase activity of alpha-tubulin.</text>
</comment>
<dbReference type="GO" id="GO:0051225">
    <property type="term" value="P:spindle assembly"/>
    <property type="evidence" value="ECO:0007669"/>
    <property type="project" value="Ensembl"/>
</dbReference>
<dbReference type="PRINTS" id="PR01161">
    <property type="entry name" value="TUBULIN"/>
</dbReference>
<keyword evidence="6" id="KW-0597">Phosphoprotein</keyword>
<organism evidence="19 20">
    <name type="scientific">Microcebus murinus</name>
    <name type="common">Gray mouse lemur</name>
    <name type="synonym">Lemur murinus</name>
    <dbReference type="NCBI Taxonomy" id="30608"/>
    <lineage>
        <taxon>Eukaryota</taxon>
        <taxon>Metazoa</taxon>
        <taxon>Chordata</taxon>
        <taxon>Craniata</taxon>
        <taxon>Vertebrata</taxon>
        <taxon>Euteleostomi</taxon>
        <taxon>Mammalia</taxon>
        <taxon>Eutheria</taxon>
        <taxon>Euarchontoglires</taxon>
        <taxon>Primates</taxon>
        <taxon>Strepsirrhini</taxon>
        <taxon>Lemuriformes</taxon>
        <taxon>Cheirogaleidae</taxon>
        <taxon>Microcebus</taxon>
    </lineage>
</organism>
<dbReference type="GO" id="GO:0072686">
    <property type="term" value="C:mitotic spindle"/>
    <property type="evidence" value="ECO:0007669"/>
    <property type="project" value="Ensembl"/>
</dbReference>
<dbReference type="AlphaFoldDB" id="A0A8C5XK11"/>
<comment type="similarity">
    <text evidence="3 15">Belongs to the tubulin family.</text>
</comment>
<dbReference type="RefSeq" id="XP_012625877.1">
    <property type="nucleotide sequence ID" value="XM_012770423.3"/>
</dbReference>
<dbReference type="InterPro" id="IPR036525">
    <property type="entry name" value="Tubulin/FtsZ_GTPase_sf"/>
</dbReference>
<evidence type="ECO:0000256" key="6">
    <source>
        <dbReference type="ARBA" id="ARBA00022553"/>
    </source>
</evidence>
<dbReference type="Pfam" id="PF00091">
    <property type="entry name" value="Tubulin"/>
    <property type="match status" value="1"/>
</dbReference>
<dbReference type="GO" id="GO:0045171">
    <property type="term" value="C:intercellular bridge"/>
    <property type="evidence" value="ECO:0007669"/>
    <property type="project" value="Ensembl"/>
</dbReference>
<reference evidence="19" key="3">
    <citation type="submission" date="2025-09" db="UniProtKB">
        <authorList>
            <consortium name="Ensembl"/>
        </authorList>
    </citation>
    <scope>IDENTIFICATION</scope>
</reference>
<feature type="domain" description="Tubulin/FtsZ 2-layer sandwich" evidence="18">
    <location>
        <begin position="246"/>
        <end position="383"/>
    </location>
</feature>
<dbReference type="InterPro" id="IPR013838">
    <property type="entry name" value="Beta-tubulin_BS"/>
</dbReference>
<dbReference type="CTD" id="81027"/>
<dbReference type="InterPro" id="IPR002453">
    <property type="entry name" value="Beta_tubulin"/>
</dbReference>
<evidence type="ECO:0000256" key="13">
    <source>
        <dbReference type="ARBA" id="ARBA00034296"/>
    </source>
</evidence>
<dbReference type="InterPro" id="IPR008280">
    <property type="entry name" value="Tub_FtsZ_C"/>
</dbReference>
<keyword evidence="11 15" id="KW-0342">GTP-binding</keyword>
<dbReference type="GO" id="GO:0005874">
    <property type="term" value="C:microtubule"/>
    <property type="evidence" value="ECO:0007669"/>
    <property type="project" value="UniProtKB-KW"/>
</dbReference>
<dbReference type="GO" id="GO:0070527">
    <property type="term" value="P:platelet aggregation"/>
    <property type="evidence" value="ECO:0007669"/>
    <property type="project" value="Ensembl"/>
</dbReference>
<evidence type="ECO:0000256" key="11">
    <source>
        <dbReference type="ARBA" id="ARBA00023134"/>
    </source>
</evidence>
<comment type="cofactor">
    <cofactor evidence="1">
        <name>Mg(2+)</name>
        <dbReference type="ChEBI" id="CHEBI:18420"/>
    </cofactor>
</comment>
<dbReference type="Gene3D" id="3.40.50.1440">
    <property type="entry name" value="Tubulin/FtsZ, GTPase domain"/>
    <property type="match status" value="1"/>
</dbReference>
<keyword evidence="7 15" id="KW-0493">Microtubule</keyword>
<evidence type="ECO:0000256" key="8">
    <source>
        <dbReference type="ARBA" id="ARBA00022723"/>
    </source>
</evidence>
<dbReference type="InterPro" id="IPR023123">
    <property type="entry name" value="Tubulin_C"/>
</dbReference>
<sequence>MREIVHIQIGQCGNQIGAKFWEVIGEEHGIDAAGSDRGASPLQLERISVYYNEAYGKKYVPRAVLVDLEPGTMDSIRSSRLGALFQPDSFVHGNSGAGNNWAKGHYTEGAELLENVLEVVRRESESCDCLQGFQIVHSLGGGTGSGMGTLLMNKIREEYPDRIINSFSVMPSPKVSDTVVEPYNAMLSIHQLVENADACFCIDNEALYDICFRTLKLTTPTYGDLNHLVSLTMSGVTTSLRFPGQLNADLRKLAVNMVPFPRLHFFMPSFAPLTAQGSQQYRALSVAELTQQMFDARNIMAACDPRRGRYLTVACIFRGKMSTKEVDQELLSVQTRHSSCFVEWIPNNVKVAVCDIPPRGLSMAATFIGNNTAIQELFNRVSGHFSAMFKRRAFVHWYTSEGMDINEFGEAESNIHDLISEYQQFQDAKAILEENEEVVEEAEMGPEDEKH</sequence>
<accession>A0A8C5XK11</accession>
<evidence type="ECO:0000256" key="4">
    <source>
        <dbReference type="ARBA" id="ARBA00022490"/>
    </source>
</evidence>
<dbReference type="GO" id="GO:0003924">
    <property type="term" value="F:GTPase activity"/>
    <property type="evidence" value="ECO:0007669"/>
    <property type="project" value="InterPro"/>
</dbReference>
<evidence type="ECO:0000256" key="5">
    <source>
        <dbReference type="ARBA" id="ARBA00022499"/>
    </source>
</evidence>
<dbReference type="SMART" id="SM00865">
    <property type="entry name" value="Tubulin_C"/>
    <property type="match status" value="1"/>
</dbReference>
<dbReference type="InterPro" id="IPR003008">
    <property type="entry name" value="Tubulin_FtsZ_GTPase"/>
</dbReference>
<comment type="subunit">
    <text evidence="14">Dimer of alpha and beta chains. A typical microtubule is a hollow water-filled tube with an outer diameter of 25 nm and an inner diameter of 15 nM. Alpha-beta heterodimers associate head-to-tail to form protofilaments running lengthwise along the microtubule wall with the beta-tubulin subunit facing the microtubule plus end conferring a structural polarity. Microtubules usually have 13 protofilaments but different protofilament numbers can be found in some organisms and specialized cells. Interacts with RANBP10.</text>
</comment>
<dbReference type="GO" id="GO:0005525">
    <property type="term" value="F:GTP binding"/>
    <property type="evidence" value="ECO:0007669"/>
    <property type="project" value="UniProtKB-UniRule"/>
</dbReference>
<protein>
    <recommendedName>
        <fullName evidence="15">Tubulin beta chain</fullName>
    </recommendedName>
</protein>
<dbReference type="Gene3D" id="1.10.287.600">
    <property type="entry name" value="Helix hairpin bin"/>
    <property type="match status" value="1"/>
</dbReference>
<dbReference type="Ensembl" id="ENSMICT00000051425.2">
    <property type="protein sequence ID" value="ENSMICP00000030334.1"/>
    <property type="gene ID" value="ENSMICG00000037644.2"/>
</dbReference>
<evidence type="ECO:0000256" key="9">
    <source>
        <dbReference type="ARBA" id="ARBA00022741"/>
    </source>
</evidence>
<comment type="subcellular location">
    <subcellularLocation>
        <location evidence="2">Cytoplasm</location>
        <location evidence="2">Cytoskeleton</location>
    </subcellularLocation>
</comment>
<dbReference type="GeneID" id="105874513"/>
<keyword evidence="12" id="KW-0206">Cytoskeleton</keyword>
<keyword evidence="16" id="KW-0175">Coiled coil</keyword>
<keyword evidence="8" id="KW-0479">Metal-binding</keyword>
<keyword evidence="20" id="KW-1185">Reference proteome</keyword>
<dbReference type="Pfam" id="PF03953">
    <property type="entry name" value="Tubulin_C"/>
    <property type="match status" value="1"/>
</dbReference>
<name>A0A8C5XK11_MICMU</name>
<reference evidence="19" key="1">
    <citation type="submission" date="2016-12" db="EMBL/GenBank/DDBJ databases">
        <title>Mouse lemur reference genome and diversity panel.</title>
        <authorList>
            <person name="Harris R."/>
            <person name="Larsen P."/>
            <person name="Liu Y."/>
            <person name="Hughes D.S."/>
            <person name="Murali S."/>
            <person name="Raveendran M."/>
            <person name="Korchina V."/>
            <person name="Wang M."/>
            <person name="Jhangiani S."/>
            <person name="Bandaranaike D."/>
            <person name="Bellair M."/>
            <person name="Blankenburg K."/>
            <person name="Chao H."/>
            <person name="Dahdouli M."/>
            <person name="Dinh H."/>
            <person name="Doddapaneni H."/>
            <person name="English A."/>
            <person name="Firestine M."/>
            <person name="Gnanaolivu R."/>
            <person name="Gross S."/>
            <person name="Hernandez B."/>
            <person name="Javaid M."/>
            <person name="Jayaseelan J."/>
            <person name="Jones J."/>
            <person name="Khan Z."/>
            <person name="Kovar C."/>
            <person name="Kurapati P."/>
            <person name="Le B."/>
            <person name="Lee S."/>
            <person name="Li M."/>
            <person name="Mathew T."/>
            <person name="Narasimhan A."/>
            <person name="Ngo D."/>
            <person name="Nguyen L."/>
            <person name="Okwuonu G."/>
            <person name="Ongeri F."/>
            <person name="Osuji N."/>
            <person name="Pu L.-L."/>
            <person name="Puazo M."/>
            <person name="Quiroz J."/>
            <person name="Raj R."/>
            <person name="Rajbhandari K."/>
            <person name="Reid J.G."/>
            <person name="Santibanez J."/>
            <person name="Sexton D."/>
            <person name="Skinner E."/>
            <person name="Vee V."/>
            <person name="Weissenberger G."/>
            <person name="Wu Y."/>
            <person name="Xin Y."/>
            <person name="Han Y."/>
            <person name="Campbell C."/>
            <person name="Brown A."/>
            <person name="Sullivan B."/>
            <person name="Shelton J."/>
            <person name="Brown S."/>
            <person name="Dudchenko O."/>
            <person name="Machol I."/>
            <person name="Durand N."/>
            <person name="Shamim M."/>
            <person name="Lieberman A."/>
            <person name="Muzny D.M."/>
            <person name="Richards S."/>
            <person name="Yoder A."/>
            <person name="Worley K.C."/>
            <person name="Rogers J."/>
            <person name="Gibbs R.A."/>
        </authorList>
    </citation>
    <scope>NUCLEOTIDE SEQUENCE [LARGE SCALE GENOMIC DNA]</scope>
</reference>
<evidence type="ECO:0000313" key="20">
    <source>
        <dbReference type="Proteomes" id="UP000694394"/>
    </source>
</evidence>
<dbReference type="PROSITE" id="PS00228">
    <property type="entry name" value="TUBULIN_B_AUTOREG"/>
    <property type="match status" value="1"/>
</dbReference>
<dbReference type="GO" id="GO:0030878">
    <property type="term" value="P:thyroid gland development"/>
    <property type="evidence" value="ECO:0007669"/>
    <property type="project" value="Ensembl"/>
</dbReference>
<keyword evidence="10" id="KW-0460">Magnesium</keyword>
<evidence type="ECO:0000256" key="15">
    <source>
        <dbReference type="RuleBase" id="RU000352"/>
    </source>
</evidence>
<keyword evidence="9 15" id="KW-0547">Nucleotide-binding</keyword>
<dbReference type="PROSITE" id="PS00227">
    <property type="entry name" value="TUBULIN"/>
    <property type="match status" value="1"/>
</dbReference>
<evidence type="ECO:0000256" key="2">
    <source>
        <dbReference type="ARBA" id="ARBA00004245"/>
    </source>
</evidence>
<dbReference type="Proteomes" id="UP000694394">
    <property type="component" value="Chromosome 18"/>
</dbReference>
<dbReference type="CDD" id="cd02187">
    <property type="entry name" value="beta_tubulin"/>
    <property type="match status" value="1"/>
</dbReference>
<dbReference type="GeneTree" id="ENSGT00940000159809"/>
<dbReference type="Gene3D" id="3.30.1330.20">
    <property type="entry name" value="Tubulin/FtsZ, C-terminal domain"/>
    <property type="match status" value="1"/>
</dbReference>
<dbReference type="SUPFAM" id="SSF52490">
    <property type="entry name" value="Tubulin nucleotide-binding domain-like"/>
    <property type="match status" value="1"/>
</dbReference>
<dbReference type="InterPro" id="IPR037103">
    <property type="entry name" value="Tubulin/FtsZ-like_C"/>
</dbReference>
<dbReference type="GO" id="GO:0005737">
    <property type="term" value="C:cytoplasm"/>
    <property type="evidence" value="ECO:0007669"/>
    <property type="project" value="Ensembl"/>
</dbReference>